<protein>
    <recommendedName>
        <fullName evidence="1">peptidylprolyl isomerase</fullName>
        <ecNumber evidence="1">5.2.1.8</ecNumber>
    </recommendedName>
</protein>
<evidence type="ECO:0000313" key="5">
    <source>
        <dbReference type="EMBL" id="KAK0413103.1"/>
    </source>
</evidence>
<dbReference type="InterPro" id="IPR029000">
    <property type="entry name" value="Cyclophilin-like_dom_sf"/>
</dbReference>
<dbReference type="Gene3D" id="2.40.100.10">
    <property type="entry name" value="Cyclophilin-like"/>
    <property type="match status" value="1"/>
</dbReference>
<evidence type="ECO:0000259" key="4">
    <source>
        <dbReference type="PROSITE" id="PS50072"/>
    </source>
</evidence>
<evidence type="ECO:0000313" key="6">
    <source>
        <dbReference type="Proteomes" id="UP001175271"/>
    </source>
</evidence>
<accession>A0AA39LXD7</accession>
<dbReference type="EMBL" id="JAUCMV010000003">
    <property type="protein sequence ID" value="KAK0413103.1"/>
    <property type="molecule type" value="Genomic_DNA"/>
</dbReference>
<name>A0AA39LXD7_9BILA</name>
<dbReference type="PROSITE" id="PS50072">
    <property type="entry name" value="CSA_PPIASE_2"/>
    <property type="match status" value="1"/>
</dbReference>
<dbReference type="GO" id="GO:0005737">
    <property type="term" value="C:cytoplasm"/>
    <property type="evidence" value="ECO:0007669"/>
    <property type="project" value="TreeGrafter"/>
</dbReference>
<evidence type="ECO:0000256" key="3">
    <source>
        <dbReference type="ARBA" id="ARBA00023235"/>
    </source>
</evidence>
<dbReference type="Pfam" id="PF00160">
    <property type="entry name" value="Pro_isomerase"/>
    <property type="match status" value="1"/>
</dbReference>
<feature type="domain" description="PPIase cyclophilin-type" evidence="4">
    <location>
        <begin position="33"/>
        <end position="196"/>
    </location>
</feature>
<sequence>MGAVLGIPERLAHPKDEHNELIPYNAMDPRVYFVLATDDGDELGRVVFKLSKKTHPQLTENFRLLCTGEKSCALGLDLHYKKTHFHAICPKKGIVVGGDVVNRNGSGGHAATDVSFTDRNATLPKEVGALCMLNQSSKSVRFDSQFFVLLDKIDHCEDGVAFGKVTEGFDVLRQVLKFGSDSGIPSRRVIIADCGQL</sequence>
<keyword evidence="3" id="KW-0413">Isomerase</keyword>
<proteinExistence type="predicted"/>
<dbReference type="GO" id="GO:0016018">
    <property type="term" value="F:cyclosporin A binding"/>
    <property type="evidence" value="ECO:0007669"/>
    <property type="project" value="TreeGrafter"/>
</dbReference>
<dbReference type="EC" id="5.2.1.8" evidence="1"/>
<dbReference type="GO" id="GO:0006457">
    <property type="term" value="P:protein folding"/>
    <property type="evidence" value="ECO:0007669"/>
    <property type="project" value="TreeGrafter"/>
</dbReference>
<gene>
    <name evidence="5" type="ORF">QR680_006601</name>
</gene>
<dbReference type="PANTHER" id="PTHR11071:SF561">
    <property type="entry name" value="PEPTIDYL-PROLYL CIS-TRANS ISOMERASE D-RELATED"/>
    <property type="match status" value="1"/>
</dbReference>
<keyword evidence="6" id="KW-1185">Reference proteome</keyword>
<reference evidence="5" key="1">
    <citation type="submission" date="2023-06" db="EMBL/GenBank/DDBJ databases">
        <title>Genomic analysis of the entomopathogenic nematode Steinernema hermaphroditum.</title>
        <authorList>
            <person name="Schwarz E.M."/>
            <person name="Heppert J.K."/>
            <person name="Baniya A."/>
            <person name="Schwartz H.T."/>
            <person name="Tan C.-H."/>
            <person name="Antoshechkin I."/>
            <person name="Sternberg P.W."/>
            <person name="Goodrich-Blair H."/>
            <person name="Dillman A.R."/>
        </authorList>
    </citation>
    <scope>NUCLEOTIDE SEQUENCE</scope>
    <source>
        <strain evidence="5">PS9179</strain>
        <tissue evidence="5">Whole animal</tissue>
    </source>
</reference>
<evidence type="ECO:0000256" key="1">
    <source>
        <dbReference type="ARBA" id="ARBA00013194"/>
    </source>
</evidence>
<dbReference type="AlphaFoldDB" id="A0AA39LXD7"/>
<keyword evidence="2" id="KW-0697">Rotamase</keyword>
<dbReference type="PANTHER" id="PTHR11071">
    <property type="entry name" value="PEPTIDYL-PROLYL CIS-TRANS ISOMERASE"/>
    <property type="match status" value="1"/>
</dbReference>
<dbReference type="SUPFAM" id="SSF50891">
    <property type="entry name" value="Cyclophilin-like"/>
    <property type="match status" value="1"/>
</dbReference>
<dbReference type="InterPro" id="IPR002130">
    <property type="entry name" value="Cyclophilin-type_PPIase_dom"/>
</dbReference>
<dbReference type="PIRSF" id="PIRSF001467">
    <property type="entry name" value="Peptidylpro_ismrse"/>
    <property type="match status" value="1"/>
</dbReference>
<evidence type="ECO:0000256" key="2">
    <source>
        <dbReference type="ARBA" id="ARBA00023110"/>
    </source>
</evidence>
<dbReference type="InterPro" id="IPR024936">
    <property type="entry name" value="Cyclophilin-type_PPIase"/>
</dbReference>
<organism evidence="5 6">
    <name type="scientific">Steinernema hermaphroditum</name>
    <dbReference type="NCBI Taxonomy" id="289476"/>
    <lineage>
        <taxon>Eukaryota</taxon>
        <taxon>Metazoa</taxon>
        <taxon>Ecdysozoa</taxon>
        <taxon>Nematoda</taxon>
        <taxon>Chromadorea</taxon>
        <taxon>Rhabditida</taxon>
        <taxon>Tylenchina</taxon>
        <taxon>Panagrolaimomorpha</taxon>
        <taxon>Strongyloidoidea</taxon>
        <taxon>Steinernematidae</taxon>
        <taxon>Steinernema</taxon>
    </lineage>
</organism>
<comment type="caution">
    <text evidence="5">The sequence shown here is derived from an EMBL/GenBank/DDBJ whole genome shotgun (WGS) entry which is preliminary data.</text>
</comment>
<dbReference type="GO" id="GO:0003755">
    <property type="term" value="F:peptidyl-prolyl cis-trans isomerase activity"/>
    <property type="evidence" value="ECO:0007669"/>
    <property type="project" value="UniProtKB-KW"/>
</dbReference>
<dbReference type="Proteomes" id="UP001175271">
    <property type="component" value="Unassembled WGS sequence"/>
</dbReference>